<evidence type="ECO:0000256" key="1">
    <source>
        <dbReference type="SAM" id="Phobius"/>
    </source>
</evidence>
<dbReference type="EMBL" id="KE124813">
    <property type="protein sequence ID" value="EPB78397.1"/>
    <property type="molecule type" value="Genomic_DNA"/>
</dbReference>
<proteinExistence type="predicted"/>
<evidence type="ECO:0000313" key="3">
    <source>
        <dbReference type="Proteomes" id="UP000054495"/>
    </source>
</evidence>
<keyword evidence="1" id="KW-0472">Membrane</keyword>
<keyword evidence="1" id="KW-0812">Transmembrane</keyword>
<name>A0A0D6MC70_9BILA</name>
<reference evidence="2 3" key="1">
    <citation type="submission" date="2013-05" db="EMBL/GenBank/DDBJ databases">
        <title>Draft genome of the parasitic nematode Anyclostoma ceylanicum.</title>
        <authorList>
            <person name="Mitreva M."/>
        </authorList>
    </citation>
    <scope>NUCLEOTIDE SEQUENCE [LARGE SCALE GENOMIC DNA]</scope>
</reference>
<feature type="transmembrane region" description="Helical" evidence="1">
    <location>
        <begin position="195"/>
        <end position="212"/>
    </location>
</feature>
<dbReference type="PANTHER" id="PTHR12459">
    <property type="entry name" value="TRANSMEMBRANE PROTEIN 135-RELATED"/>
    <property type="match status" value="1"/>
</dbReference>
<protein>
    <recommendedName>
        <fullName evidence="4">Transmembrane protein 135 N-terminal domain-containing protein</fullName>
    </recommendedName>
</protein>
<gene>
    <name evidence="2" type="ORF">ANCCEY_02546</name>
</gene>
<accession>A0A0D6MC70</accession>
<keyword evidence="3" id="KW-1185">Reference proteome</keyword>
<dbReference type="AlphaFoldDB" id="A0A0D6MC70"/>
<evidence type="ECO:0008006" key="4">
    <source>
        <dbReference type="Google" id="ProtNLM"/>
    </source>
</evidence>
<feature type="transmembrane region" description="Helical" evidence="1">
    <location>
        <begin position="271"/>
        <end position="292"/>
    </location>
</feature>
<organism evidence="2 3">
    <name type="scientific">Ancylostoma ceylanicum</name>
    <dbReference type="NCBI Taxonomy" id="53326"/>
    <lineage>
        <taxon>Eukaryota</taxon>
        <taxon>Metazoa</taxon>
        <taxon>Ecdysozoa</taxon>
        <taxon>Nematoda</taxon>
        <taxon>Chromadorea</taxon>
        <taxon>Rhabditida</taxon>
        <taxon>Rhabditina</taxon>
        <taxon>Rhabditomorpha</taxon>
        <taxon>Strongyloidea</taxon>
        <taxon>Ancylostomatidae</taxon>
        <taxon>Ancylostomatinae</taxon>
        <taxon>Ancylostoma</taxon>
    </lineage>
</organism>
<keyword evidence="1" id="KW-1133">Transmembrane helix</keyword>
<sequence length="396" mass="45059">MLSNCRRNSLIRLLIDCSNINDLYAFYQRLKVSLTIPSWGEPASIFFPVQTLFLLDMTTLSKLAVNIGLPVLNTNCYETIHTWTPDCNQAIIASETLFRQLSNHGYIPKVKNGEVVPFIIGMGLLSYLYTASKLDNSTERIFALTHNITGERDIAEDYPLPKQFKGFLYELRKKYGRTELCEHKHSCISNAAESFSFNFVIGIGVSSALVLLRNLPILFKNPVKLLDQLFSKSTLRIPTFFGLMPLIFHAIRCSLNRLPWSCTMSRNVTAGAASGLAMLAFPNVSIAMYVMWKAIEIIYFDLVKQGKIRSLPYGDLLLYTVSTGYVLWQIIIEPQAIRKGYLKFLLGLTGNRMSLLNRDLYEHFGYQSRLLFPYRPVLNTKYVTINPMLYQPVSPP</sequence>
<evidence type="ECO:0000313" key="2">
    <source>
        <dbReference type="EMBL" id="EPB78397.1"/>
    </source>
</evidence>
<dbReference type="PANTHER" id="PTHR12459:SF15">
    <property type="entry name" value="TRANSMEMBRANE PROTEIN 135"/>
    <property type="match status" value="1"/>
</dbReference>
<dbReference type="InterPro" id="IPR026749">
    <property type="entry name" value="Tmem135"/>
</dbReference>
<feature type="transmembrane region" description="Helical" evidence="1">
    <location>
        <begin position="313"/>
        <end position="331"/>
    </location>
</feature>
<dbReference type="Proteomes" id="UP000054495">
    <property type="component" value="Unassembled WGS sequence"/>
</dbReference>
<feature type="transmembrane region" description="Helical" evidence="1">
    <location>
        <begin position="233"/>
        <end position="251"/>
    </location>
</feature>